<dbReference type="InterPro" id="IPR036962">
    <property type="entry name" value="Glyco_hydro_3_N_sf"/>
</dbReference>
<dbReference type="SMART" id="SM01217">
    <property type="entry name" value="Fn3_like"/>
    <property type="match status" value="1"/>
</dbReference>
<dbReference type="GO" id="GO:0009251">
    <property type="term" value="P:glucan catabolic process"/>
    <property type="evidence" value="ECO:0007669"/>
    <property type="project" value="TreeGrafter"/>
</dbReference>
<dbReference type="GO" id="GO:0008422">
    <property type="term" value="F:beta-glucosidase activity"/>
    <property type="evidence" value="ECO:0007669"/>
    <property type="project" value="TreeGrafter"/>
</dbReference>
<dbReference type="Gene3D" id="3.40.50.1700">
    <property type="entry name" value="Glycoside hydrolase family 3 C-terminal domain"/>
    <property type="match status" value="1"/>
</dbReference>
<dbReference type="SUPFAM" id="SSF52279">
    <property type="entry name" value="Beta-D-glucan exohydrolase, C-terminal domain"/>
    <property type="match status" value="1"/>
</dbReference>
<dbReference type="Pfam" id="PF14310">
    <property type="entry name" value="Fn3-like"/>
    <property type="match status" value="1"/>
</dbReference>
<dbReference type="Gene3D" id="3.20.20.300">
    <property type="entry name" value="Glycoside hydrolase, family 3, N-terminal domain"/>
    <property type="match status" value="1"/>
</dbReference>
<dbReference type="PANTHER" id="PTHR42715:SF10">
    <property type="entry name" value="BETA-GLUCOSIDASE"/>
    <property type="match status" value="1"/>
</dbReference>
<dbReference type="KEGG" id="halt:IM660_18480"/>
<feature type="domain" description="Fibronectin type III-like" evidence="3">
    <location>
        <begin position="640"/>
        <end position="713"/>
    </location>
</feature>
<dbReference type="Pfam" id="PF01915">
    <property type="entry name" value="Glyco_hydro_3_C"/>
    <property type="match status" value="1"/>
</dbReference>
<reference evidence="4 5" key="1">
    <citation type="submission" date="2020-10" db="EMBL/GenBank/DDBJ databases">
        <title>Haloactinobacterium sp. RN3S43, a bacterium isolated from saline soil.</title>
        <authorList>
            <person name="Sun J.-Q."/>
        </authorList>
    </citation>
    <scope>NUCLEOTIDE SEQUENCE [LARGE SCALE GENOMIC DNA]</scope>
    <source>
        <strain evidence="4 5">RN3S43</strain>
    </source>
</reference>
<evidence type="ECO:0000256" key="2">
    <source>
        <dbReference type="ARBA" id="ARBA00022801"/>
    </source>
</evidence>
<dbReference type="Proteomes" id="UP000593758">
    <property type="component" value="Chromosome"/>
</dbReference>
<gene>
    <name evidence="4" type="ORF">IM660_18480</name>
</gene>
<keyword evidence="5" id="KW-1185">Reference proteome</keyword>
<dbReference type="Gene3D" id="2.60.40.10">
    <property type="entry name" value="Immunoglobulins"/>
    <property type="match status" value="1"/>
</dbReference>
<dbReference type="InterPro" id="IPR002772">
    <property type="entry name" value="Glyco_hydro_3_C"/>
</dbReference>
<dbReference type="SUPFAM" id="SSF51445">
    <property type="entry name" value="(Trans)glycosidases"/>
    <property type="match status" value="1"/>
</dbReference>
<dbReference type="InterPro" id="IPR050288">
    <property type="entry name" value="Cellulose_deg_GH3"/>
</dbReference>
<evidence type="ECO:0000259" key="3">
    <source>
        <dbReference type="SMART" id="SM01217"/>
    </source>
</evidence>
<dbReference type="EMBL" id="CP063169">
    <property type="protein sequence ID" value="QOR72882.1"/>
    <property type="molecule type" value="Genomic_DNA"/>
</dbReference>
<proteinExistence type="inferred from homology"/>
<dbReference type="PRINTS" id="PR00133">
    <property type="entry name" value="GLHYDRLASE3"/>
</dbReference>
<evidence type="ECO:0000313" key="5">
    <source>
        <dbReference type="Proteomes" id="UP000593758"/>
    </source>
</evidence>
<accession>A0A7M1T1R7</accession>
<evidence type="ECO:0000313" key="4">
    <source>
        <dbReference type="EMBL" id="QOR72882.1"/>
    </source>
</evidence>
<organism evidence="4 5">
    <name type="scientific">Ruania alkalisoli</name>
    <dbReference type="NCBI Taxonomy" id="2779775"/>
    <lineage>
        <taxon>Bacteria</taxon>
        <taxon>Bacillati</taxon>
        <taxon>Actinomycetota</taxon>
        <taxon>Actinomycetes</taxon>
        <taxon>Micrococcales</taxon>
        <taxon>Ruaniaceae</taxon>
        <taxon>Ruania</taxon>
    </lineage>
</organism>
<keyword evidence="2 4" id="KW-0378">Hydrolase</keyword>
<dbReference type="InterPro" id="IPR017853">
    <property type="entry name" value="GH"/>
</dbReference>
<dbReference type="AlphaFoldDB" id="A0A7M1T1R7"/>
<sequence length="725" mass="77442">MAAALALTPLAAQAQPPAATPAADASFPAECPWMDTTLSAEERAQVLLDHSSLEQTMRWIVEQPAAAPDRTTWPGDVVYPEQLPCTPDIMFANGAQGLDAPGATALPVAIAEAAAFSPALSQAKGALVADETFRSGRNVLLGPGVAGGRTPLSGRTSEYYGEDPVLSGVLAAANIHGLEDSNPERPVVANLKHYVANEQELDRESSSSNMDERTMQQIYGLGFEIATREGDPGSIMCSYNQINGVYACENDILTDIVKEAWDYEGFIMSDFGSVHSTAPSLNAGLDMELNRPIWFTPDRLHAALDAGEITEDQIEAAAFRVVTVFIEAGLFDHPLPENPSTDLVTEDSRALAREMAEQGSVLLTNDGTLPLADTALDVAVIGPTASNTPTDGVSARSVCSSWMPFGGGRPSVPCDEPVAPLDAITERVQAAGGTVTFDAGTDHEQAAQVAAAADVAIVFGYYQMGEFSDLTDLRLDNDGDALIEAVADAAASTVVVTQTGSAVEMPWVDDVDAVLHVWYAGLEMGNAITHLLWGDVNPSGNLPMTFPVSLDDVPTSAPEQYPGVVDTDGIRQVEYSEGLQVGYRWYQAQGIDPLFAFGHGLSYTTFDYSHIRVTPRQVQSGHEVRVHFRLTNTGDVAGEEVAQVYLTLPDEAGEPFQRLVAFERVHLEPGEHENVVIELTRDDLESRHLLQYFDGGAWVTPAGEFGVHVGSASDALAPPVSFTVR</sequence>
<dbReference type="InterPro" id="IPR001764">
    <property type="entry name" value="Glyco_hydro_3_N"/>
</dbReference>
<name>A0A7M1T1R7_9MICO</name>
<dbReference type="Pfam" id="PF00933">
    <property type="entry name" value="Glyco_hydro_3"/>
    <property type="match status" value="1"/>
</dbReference>
<dbReference type="PANTHER" id="PTHR42715">
    <property type="entry name" value="BETA-GLUCOSIDASE"/>
    <property type="match status" value="1"/>
</dbReference>
<dbReference type="InterPro" id="IPR026891">
    <property type="entry name" value="Fn3-like"/>
</dbReference>
<dbReference type="InterPro" id="IPR013783">
    <property type="entry name" value="Ig-like_fold"/>
</dbReference>
<comment type="similarity">
    <text evidence="1">Belongs to the glycosyl hydrolase 3 family.</text>
</comment>
<evidence type="ECO:0000256" key="1">
    <source>
        <dbReference type="ARBA" id="ARBA00005336"/>
    </source>
</evidence>
<dbReference type="InterPro" id="IPR036881">
    <property type="entry name" value="Glyco_hydro_3_C_sf"/>
</dbReference>
<protein>
    <submittedName>
        <fullName evidence="4">Glycoside hydrolase family 3 C-terminal domain-containing protein</fullName>
    </submittedName>
</protein>